<feature type="region of interest" description="Disordered" evidence="6">
    <location>
        <begin position="1"/>
        <end position="27"/>
    </location>
</feature>
<comment type="subunit">
    <text evidence="3">Homodimer.</text>
</comment>
<keyword evidence="2 3" id="KW-0143">Chaperone</keyword>
<reference evidence="7" key="1">
    <citation type="submission" date="2021-01" db="EMBL/GenBank/DDBJ databases">
        <title>Whole genome shotgun sequence of Sphaerisporangium rufum NBRC 109079.</title>
        <authorList>
            <person name="Komaki H."/>
            <person name="Tamura T."/>
        </authorList>
    </citation>
    <scope>NUCLEOTIDE SEQUENCE</scope>
    <source>
        <strain evidence="7">NBRC 109079</strain>
    </source>
</reference>
<dbReference type="RefSeq" id="WP_239137726.1">
    <property type="nucleotide sequence ID" value="NZ_BOOU01000068.1"/>
</dbReference>
<accession>A0A919RA50</accession>
<sequence>MDMAGPGHDAAAVPPDPTAETIEADEGTGAAVDELIEKIAGLEDRWLRSVAELDNVRKRLARDIERARGDERVRLLREWLPVVDNLDLALRHAGADPGAMVEGVRAVRDQAVALLARLGHPRHDETGVPFDPAAHEAVGTRADPGVPPGTVVEVVRPGYGDPGAQLRPAAVIVSTSPD</sequence>
<dbReference type="Gene3D" id="2.30.22.10">
    <property type="entry name" value="Head domain of nucleotide exchange factor GrpE"/>
    <property type="match status" value="1"/>
</dbReference>
<dbReference type="PANTHER" id="PTHR21237">
    <property type="entry name" value="GRPE PROTEIN"/>
    <property type="match status" value="1"/>
</dbReference>
<dbReference type="EMBL" id="BOOU01000068">
    <property type="protein sequence ID" value="GII80122.1"/>
    <property type="molecule type" value="Genomic_DNA"/>
</dbReference>
<dbReference type="HAMAP" id="MF_01151">
    <property type="entry name" value="GrpE"/>
    <property type="match status" value="1"/>
</dbReference>
<dbReference type="InterPro" id="IPR000740">
    <property type="entry name" value="GrpE"/>
</dbReference>
<evidence type="ECO:0000256" key="5">
    <source>
        <dbReference type="RuleBase" id="RU004478"/>
    </source>
</evidence>
<dbReference type="SUPFAM" id="SSF51064">
    <property type="entry name" value="Head domain of nucleotide exchange factor GrpE"/>
    <property type="match status" value="1"/>
</dbReference>
<evidence type="ECO:0000256" key="3">
    <source>
        <dbReference type="HAMAP-Rule" id="MF_01151"/>
    </source>
</evidence>
<keyword evidence="3 4" id="KW-0346">Stress response</keyword>
<dbReference type="PRINTS" id="PR00773">
    <property type="entry name" value="GRPEPROTEIN"/>
</dbReference>
<evidence type="ECO:0000256" key="1">
    <source>
        <dbReference type="ARBA" id="ARBA00009054"/>
    </source>
</evidence>
<dbReference type="InterPro" id="IPR009012">
    <property type="entry name" value="GrpE_head"/>
</dbReference>
<dbReference type="GO" id="GO:0000774">
    <property type="term" value="F:adenyl-nucleotide exchange factor activity"/>
    <property type="evidence" value="ECO:0007669"/>
    <property type="project" value="InterPro"/>
</dbReference>
<comment type="similarity">
    <text evidence="1 3 5">Belongs to the GrpE family.</text>
</comment>
<dbReference type="GO" id="GO:0005737">
    <property type="term" value="C:cytoplasm"/>
    <property type="evidence" value="ECO:0007669"/>
    <property type="project" value="UniProtKB-SubCell"/>
</dbReference>
<keyword evidence="8" id="KW-1185">Reference proteome</keyword>
<keyword evidence="3" id="KW-0963">Cytoplasm</keyword>
<dbReference type="SUPFAM" id="SSF58014">
    <property type="entry name" value="Coiled-coil domain of nucleotide exchange factor GrpE"/>
    <property type="match status" value="1"/>
</dbReference>
<protein>
    <recommendedName>
        <fullName evidence="3 4">Protein GrpE</fullName>
    </recommendedName>
    <alternativeName>
        <fullName evidence="3">HSP-70 cofactor</fullName>
    </alternativeName>
</protein>
<dbReference type="AlphaFoldDB" id="A0A919RA50"/>
<dbReference type="PROSITE" id="PS01071">
    <property type="entry name" value="GRPE"/>
    <property type="match status" value="1"/>
</dbReference>
<dbReference type="Pfam" id="PF01025">
    <property type="entry name" value="GrpE"/>
    <property type="match status" value="1"/>
</dbReference>
<name>A0A919RA50_9ACTN</name>
<dbReference type="GO" id="GO:0006457">
    <property type="term" value="P:protein folding"/>
    <property type="evidence" value="ECO:0007669"/>
    <property type="project" value="InterPro"/>
</dbReference>
<dbReference type="InterPro" id="IPR013805">
    <property type="entry name" value="GrpE_CC"/>
</dbReference>
<evidence type="ECO:0000256" key="4">
    <source>
        <dbReference type="RuleBase" id="RU000639"/>
    </source>
</evidence>
<comment type="subcellular location">
    <subcellularLocation>
        <location evidence="3">Cytoplasm</location>
    </subcellularLocation>
</comment>
<proteinExistence type="inferred from homology"/>
<dbReference type="CDD" id="cd00446">
    <property type="entry name" value="GrpE"/>
    <property type="match status" value="1"/>
</dbReference>
<gene>
    <name evidence="3 7" type="primary">grpE</name>
    <name evidence="7" type="ORF">Sru01_51040</name>
</gene>
<dbReference type="GO" id="GO:0042803">
    <property type="term" value="F:protein homodimerization activity"/>
    <property type="evidence" value="ECO:0007669"/>
    <property type="project" value="InterPro"/>
</dbReference>
<dbReference type="GO" id="GO:0051082">
    <property type="term" value="F:unfolded protein binding"/>
    <property type="evidence" value="ECO:0007669"/>
    <property type="project" value="TreeGrafter"/>
</dbReference>
<dbReference type="GO" id="GO:0051087">
    <property type="term" value="F:protein-folding chaperone binding"/>
    <property type="evidence" value="ECO:0007669"/>
    <property type="project" value="InterPro"/>
</dbReference>
<organism evidence="7 8">
    <name type="scientific">Sphaerisporangium rufum</name>
    <dbReference type="NCBI Taxonomy" id="1381558"/>
    <lineage>
        <taxon>Bacteria</taxon>
        <taxon>Bacillati</taxon>
        <taxon>Actinomycetota</taxon>
        <taxon>Actinomycetes</taxon>
        <taxon>Streptosporangiales</taxon>
        <taxon>Streptosporangiaceae</taxon>
        <taxon>Sphaerisporangium</taxon>
    </lineage>
</organism>
<dbReference type="PANTHER" id="PTHR21237:SF23">
    <property type="entry name" value="GRPE PROTEIN HOMOLOG, MITOCHONDRIAL"/>
    <property type="match status" value="1"/>
</dbReference>
<dbReference type="Gene3D" id="3.90.20.20">
    <property type="match status" value="1"/>
</dbReference>
<comment type="function">
    <text evidence="3 4">Participates actively in the response to hyperosmotic and heat shock by preventing the aggregation of stress-denatured proteins, in association with DnaK and GrpE. It is the nucleotide exchange factor for DnaK and may function as a thermosensor. Unfolded proteins bind initially to DnaJ; upon interaction with the DnaJ-bound protein, DnaK hydrolyzes its bound ATP, resulting in the formation of a stable complex. GrpE releases ADP from DnaK; ATP binding to DnaK triggers the release of the substrate protein, thus completing the reaction cycle. Several rounds of ATP-dependent interactions between DnaJ, DnaK and GrpE are required for fully efficient folding.</text>
</comment>
<comment type="caution">
    <text evidence="7">The sequence shown here is derived from an EMBL/GenBank/DDBJ whole genome shotgun (WGS) entry which is preliminary data.</text>
</comment>
<evidence type="ECO:0000313" key="7">
    <source>
        <dbReference type="EMBL" id="GII80122.1"/>
    </source>
</evidence>
<evidence type="ECO:0000256" key="6">
    <source>
        <dbReference type="SAM" id="MobiDB-lite"/>
    </source>
</evidence>
<dbReference type="Proteomes" id="UP000655287">
    <property type="component" value="Unassembled WGS sequence"/>
</dbReference>
<evidence type="ECO:0000313" key="8">
    <source>
        <dbReference type="Proteomes" id="UP000655287"/>
    </source>
</evidence>
<evidence type="ECO:0000256" key="2">
    <source>
        <dbReference type="ARBA" id="ARBA00023186"/>
    </source>
</evidence>